<evidence type="ECO:0000313" key="4">
    <source>
        <dbReference type="Proteomes" id="UP000235363"/>
    </source>
</evidence>
<dbReference type="AlphaFoldDB" id="A0A2N6SY06"/>
<comment type="caution">
    <text evidence="3">The sequence shown here is derived from an EMBL/GenBank/DDBJ whole genome shotgun (WGS) entry which is preliminary data.</text>
</comment>
<feature type="compositionally biased region" description="Low complexity" evidence="1">
    <location>
        <begin position="211"/>
        <end position="231"/>
    </location>
</feature>
<proteinExistence type="predicted"/>
<dbReference type="InterPro" id="IPR035930">
    <property type="entry name" value="FomD-like_sf"/>
</dbReference>
<gene>
    <name evidence="3" type="ORF">CJ204_08450</name>
</gene>
<dbReference type="Proteomes" id="UP000235363">
    <property type="component" value="Unassembled WGS sequence"/>
</dbReference>
<evidence type="ECO:0000313" key="3">
    <source>
        <dbReference type="EMBL" id="PMC61958.1"/>
    </source>
</evidence>
<dbReference type="EMBL" id="PNHF01000018">
    <property type="protein sequence ID" value="PMC61958.1"/>
    <property type="molecule type" value="Genomic_DNA"/>
</dbReference>
<dbReference type="Gene3D" id="2.40.380.10">
    <property type="entry name" value="FomD-like"/>
    <property type="match status" value="1"/>
</dbReference>
<feature type="domain" description="DUF402" evidence="2">
    <location>
        <begin position="118"/>
        <end position="178"/>
    </location>
</feature>
<evidence type="ECO:0000259" key="2">
    <source>
        <dbReference type="Pfam" id="PF04167"/>
    </source>
</evidence>
<reference evidence="3 4" key="1">
    <citation type="submission" date="2017-09" db="EMBL/GenBank/DDBJ databases">
        <title>Bacterial strain isolated from the female urinary microbiota.</title>
        <authorList>
            <person name="Thomas-White K."/>
            <person name="Kumar N."/>
            <person name="Forster S."/>
            <person name="Putonti C."/>
            <person name="Lawley T."/>
            <person name="Wolfe A.J."/>
        </authorList>
    </citation>
    <scope>NUCLEOTIDE SEQUENCE [LARGE SCALE GENOMIC DNA]</scope>
    <source>
        <strain evidence="3 4">UMB0908</strain>
    </source>
</reference>
<organism evidence="3 4">
    <name type="scientific">Corynebacterium xerosis</name>
    <dbReference type="NCBI Taxonomy" id="1725"/>
    <lineage>
        <taxon>Bacteria</taxon>
        <taxon>Bacillati</taxon>
        <taxon>Actinomycetota</taxon>
        <taxon>Actinomycetes</taxon>
        <taxon>Mycobacteriales</taxon>
        <taxon>Corynebacteriaceae</taxon>
        <taxon>Corynebacterium</taxon>
    </lineage>
</organism>
<protein>
    <recommendedName>
        <fullName evidence="2">DUF402 domain-containing protein</fullName>
    </recommendedName>
</protein>
<accession>A0A2N6SY06</accession>
<dbReference type="RefSeq" id="WP_102213405.1">
    <property type="nucleotide sequence ID" value="NZ_PNHF01000018.1"/>
</dbReference>
<sequence>MSDLHAPKLETFDVSAAANVDPKGFVRGVDVFETHPHGLYMGRGADHPQFGYLESWLLPDLGLRASIFHFRPGVAATSHRYLDVAEVTREPGSNAVNGAFATSDARDASDAPIARDAGTDVWRTRDLYLDLVVLDDEVRVDDADELTAAVAAGLIDAEAGAWAIDRAFAALAGITAHGRDVDAWLASVGCPVTWADDVSLAPADQPHPKRVAVGAGPNAGAVDGDVSVGKR</sequence>
<dbReference type="Pfam" id="PF04167">
    <property type="entry name" value="DUF402"/>
    <property type="match status" value="1"/>
</dbReference>
<feature type="region of interest" description="Disordered" evidence="1">
    <location>
        <begin position="209"/>
        <end position="231"/>
    </location>
</feature>
<dbReference type="SUPFAM" id="SSF159234">
    <property type="entry name" value="FomD-like"/>
    <property type="match status" value="2"/>
</dbReference>
<name>A0A2N6SY06_9CORY</name>
<dbReference type="InterPro" id="IPR007295">
    <property type="entry name" value="DUF402"/>
</dbReference>
<evidence type="ECO:0000256" key="1">
    <source>
        <dbReference type="SAM" id="MobiDB-lite"/>
    </source>
</evidence>